<comment type="caution">
    <text evidence="8">The sequence shown here is derived from an EMBL/GenBank/DDBJ whole genome shotgun (WGS) entry which is preliminary data.</text>
</comment>
<evidence type="ECO:0000256" key="2">
    <source>
        <dbReference type="ARBA" id="ARBA00009259"/>
    </source>
</evidence>
<dbReference type="PANTHER" id="PTHR22536">
    <property type="entry name" value="LUNG CANCER METASTASIS-RELATED LCMR1 PROTEIN"/>
    <property type="match status" value="1"/>
</dbReference>
<feature type="region of interest" description="Disordered" evidence="7">
    <location>
        <begin position="134"/>
        <end position="207"/>
    </location>
</feature>
<evidence type="ECO:0000256" key="5">
    <source>
        <dbReference type="ARBA" id="ARBA00023242"/>
    </source>
</evidence>
<accession>A0ABP0GVT5</accession>
<reference evidence="8 9" key="1">
    <citation type="submission" date="2024-02" db="EMBL/GenBank/DDBJ databases">
        <authorList>
            <person name="Daric V."/>
            <person name="Darras S."/>
        </authorList>
    </citation>
    <scope>NUCLEOTIDE SEQUENCE [LARGE SCALE GENOMIC DNA]</scope>
</reference>
<comment type="subunit">
    <text evidence="6">Component of the Mediator complex.</text>
</comment>
<keyword evidence="4 6" id="KW-0804">Transcription</keyword>
<evidence type="ECO:0000256" key="4">
    <source>
        <dbReference type="ARBA" id="ARBA00023163"/>
    </source>
</evidence>
<dbReference type="PANTHER" id="PTHR22536:SF1">
    <property type="entry name" value="MEDIATOR OF RNA POLYMERASE II TRANSCRIPTION SUBUNIT 19"/>
    <property type="match status" value="1"/>
</dbReference>
<feature type="compositionally biased region" description="Basic residues" evidence="7">
    <location>
        <begin position="190"/>
        <end position="201"/>
    </location>
</feature>
<evidence type="ECO:0000256" key="3">
    <source>
        <dbReference type="ARBA" id="ARBA00023015"/>
    </source>
</evidence>
<dbReference type="EMBL" id="CAWYQH010000152">
    <property type="protein sequence ID" value="CAK8695828.1"/>
    <property type="molecule type" value="Genomic_DNA"/>
</dbReference>
<name>A0ABP0GVT5_CLALP</name>
<keyword evidence="6" id="KW-0010">Activator</keyword>
<dbReference type="Proteomes" id="UP001642483">
    <property type="component" value="Unassembled WGS sequence"/>
</dbReference>
<gene>
    <name evidence="6" type="primary">MED19</name>
    <name evidence="8" type="ORF">CVLEPA_LOCUS29047</name>
</gene>
<keyword evidence="5 6" id="KW-0539">Nucleus</keyword>
<proteinExistence type="inferred from homology"/>
<evidence type="ECO:0000256" key="6">
    <source>
        <dbReference type="RuleBase" id="RU364151"/>
    </source>
</evidence>
<evidence type="ECO:0000313" key="9">
    <source>
        <dbReference type="Proteomes" id="UP001642483"/>
    </source>
</evidence>
<sequence length="207" mass="23540">MMEFGANSYPFDPEPNMMDESEASFVAPPDPPPPSTSLMYLLKDLPPPAQMTGSTNLLAHFGLESTYNKFCGKKVKESLSSFLPDLPGVNNTPGREDGSSLRGVIEKPPIVGSKEIQPLSSGMLMAFRLHPGPIPEQYRPIQQQTGGRRRNKHHKKIRPDTSMHNPLAPEMEEFEIKKHKKRKHEDGEKKKRKKEKRKKKEREKERS</sequence>
<dbReference type="InterPro" id="IPR019403">
    <property type="entry name" value="Mediator_Med19_met"/>
</dbReference>
<comment type="subcellular location">
    <subcellularLocation>
        <location evidence="1 6">Nucleus</location>
    </subcellularLocation>
</comment>
<keyword evidence="3 6" id="KW-0805">Transcription regulation</keyword>
<organism evidence="8 9">
    <name type="scientific">Clavelina lepadiformis</name>
    <name type="common">Light-bulb sea squirt</name>
    <name type="synonym">Ascidia lepadiformis</name>
    <dbReference type="NCBI Taxonomy" id="159417"/>
    <lineage>
        <taxon>Eukaryota</taxon>
        <taxon>Metazoa</taxon>
        <taxon>Chordata</taxon>
        <taxon>Tunicata</taxon>
        <taxon>Ascidiacea</taxon>
        <taxon>Aplousobranchia</taxon>
        <taxon>Clavelinidae</taxon>
        <taxon>Clavelina</taxon>
    </lineage>
</organism>
<evidence type="ECO:0000256" key="7">
    <source>
        <dbReference type="SAM" id="MobiDB-lite"/>
    </source>
</evidence>
<keyword evidence="9" id="KW-1185">Reference proteome</keyword>
<evidence type="ECO:0000313" key="8">
    <source>
        <dbReference type="EMBL" id="CAK8695828.1"/>
    </source>
</evidence>
<evidence type="ECO:0000256" key="1">
    <source>
        <dbReference type="ARBA" id="ARBA00004123"/>
    </source>
</evidence>
<feature type="compositionally biased region" description="Basic residues" evidence="7">
    <location>
        <begin position="147"/>
        <end position="157"/>
    </location>
</feature>
<feature type="region of interest" description="Disordered" evidence="7">
    <location>
        <begin position="1"/>
        <end position="32"/>
    </location>
</feature>
<protein>
    <recommendedName>
        <fullName evidence="6">Mediator of RNA polymerase II transcription subunit 19</fullName>
    </recommendedName>
    <alternativeName>
        <fullName evidence="6">Mediator complex subunit 19</fullName>
    </alternativeName>
</protein>
<dbReference type="Pfam" id="PF10278">
    <property type="entry name" value="Med19"/>
    <property type="match status" value="1"/>
</dbReference>
<comment type="function">
    <text evidence="6">Component of the Mediator complex, a coactivator involved in the regulated transcription of nearly all RNA polymerase II-dependent genes. Mediator functions as a bridge to convey information from gene-specific regulatory proteins to the basal RNA polymerase II transcription machinery. Mediator is recruited to promoters by direct interactions with regulatory proteins and serves as a scaffold for the assembly of a functional preinitiation complex with RNA polymerase II and the general transcription factors.</text>
</comment>
<comment type="similarity">
    <text evidence="2 6">Belongs to the Mediator complex subunit 19 family.</text>
</comment>